<dbReference type="EMBL" id="JWLZ01000186">
    <property type="protein sequence ID" value="KHT62017.1"/>
    <property type="molecule type" value="Genomic_DNA"/>
</dbReference>
<name>A0A0B9GZD6_9GAMM</name>
<keyword evidence="5" id="KW-0460">Magnesium</keyword>
<dbReference type="InterPro" id="IPR006668">
    <property type="entry name" value="Mg_transptr_MgtE_intracell_dom"/>
</dbReference>
<feature type="transmembrane region" description="Helical" evidence="8">
    <location>
        <begin position="285"/>
        <end position="305"/>
    </location>
</feature>
<evidence type="ECO:0000256" key="1">
    <source>
        <dbReference type="ARBA" id="ARBA00004141"/>
    </source>
</evidence>
<dbReference type="SUPFAM" id="SSF161093">
    <property type="entry name" value="MgtE membrane domain-like"/>
    <property type="match status" value="1"/>
</dbReference>
<dbReference type="SMART" id="SM00924">
    <property type="entry name" value="MgtE_N"/>
    <property type="match status" value="1"/>
</dbReference>
<dbReference type="Proteomes" id="UP000031278">
    <property type="component" value="Unassembled WGS sequence"/>
</dbReference>
<dbReference type="RefSeq" id="WP_039466316.1">
    <property type="nucleotide sequence ID" value="NZ_JWLZ01000186.1"/>
</dbReference>
<dbReference type="InterPro" id="IPR036739">
    <property type="entry name" value="SLC41_membr_dom_sf"/>
</dbReference>
<dbReference type="SUPFAM" id="SSF158791">
    <property type="entry name" value="MgtE N-terminal domain-like"/>
    <property type="match status" value="1"/>
</dbReference>
<organism evidence="10 11">
    <name type="scientific">Photobacterium gaetbulicola</name>
    <dbReference type="NCBI Taxonomy" id="1295392"/>
    <lineage>
        <taxon>Bacteria</taxon>
        <taxon>Pseudomonadati</taxon>
        <taxon>Pseudomonadota</taxon>
        <taxon>Gammaproteobacteria</taxon>
        <taxon>Vibrionales</taxon>
        <taxon>Vibrionaceae</taxon>
        <taxon>Photobacterium</taxon>
    </lineage>
</organism>
<evidence type="ECO:0000256" key="4">
    <source>
        <dbReference type="ARBA" id="ARBA00022692"/>
    </source>
</evidence>
<feature type="transmembrane region" description="Helical" evidence="8">
    <location>
        <begin position="386"/>
        <end position="408"/>
    </location>
</feature>
<feature type="transmembrane region" description="Helical" evidence="8">
    <location>
        <begin position="359"/>
        <end position="380"/>
    </location>
</feature>
<evidence type="ECO:0000313" key="11">
    <source>
        <dbReference type="Proteomes" id="UP000031278"/>
    </source>
</evidence>
<dbReference type="Gene3D" id="1.20.50.50">
    <property type="match status" value="1"/>
</dbReference>
<evidence type="ECO:0000256" key="3">
    <source>
        <dbReference type="ARBA" id="ARBA00022448"/>
    </source>
</evidence>
<evidence type="ECO:0000256" key="8">
    <source>
        <dbReference type="SAM" id="Phobius"/>
    </source>
</evidence>
<comment type="similarity">
    <text evidence="2">Belongs to the SLC41A transporter family.</text>
</comment>
<accession>A0A0B9GZD6</accession>
<evidence type="ECO:0000256" key="6">
    <source>
        <dbReference type="ARBA" id="ARBA00022989"/>
    </source>
</evidence>
<feature type="transmembrane region" description="Helical" evidence="8">
    <location>
        <begin position="311"/>
        <end position="338"/>
    </location>
</feature>
<evidence type="ECO:0000259" key="9">
    <source>
        <dbReference type="SMART" id="SM00924"/>
    </source>
</evidence>
<dbReference type="Pfam" id="PF03448">
    <property type="entry name" value="MgtE_N"/>
    <property type="match status" value="1"/>
</dbReference>
<sequence length="448" mass="49079">MSNTVDLSLLIERISAADTDEQRQIFNEPEIQQLEAGAFATLFEALPLDQRMELWRQLPLNDHVDVLTAMRADTREWVIQSLSDTELDLVLGQLDNLSLIEWADSLPEEIIERAIGKLSKEDIELFDRANQYDDEQIGRYANPKVLSLPQGISAKRAKVLLERYGYQYPASIYVVTRDTKFVGTVNYQQLIEADPLTKLSSLADTDTLVLEDDASLTEAVEAVEHSQQFSLPVVDENFALIGEIDTHLALELMRENYESTLMANAGMSEEDDLFAPITKSAKKRAVWLGINLLTAVLASITISLFEDVIAQVVALAILMPIVASMGGIAGSQTLTLMIRGMALNQVTAGNRRSLLHNELGIGFLNGVLWAVLIGLMAGLWFQSPMIGAIIAVGIVINIITAALFGVLIPVVLDKLKLDPALAGSVILTTVTDVVGFFAFLGTAKLLLL</sequence>
<protein>
    <submittedName>
        <fullName evidence="10">Magnesium transporter MgtE</fullName>
    </submittedName>
</protein>
<dbReference type="SUPFAM" id="SSF54631">
    <property type="entry name" value="CBS-domain pair"/>
    <property type="match status" value="1"/>
</dbReference>
<reference evidence="10 11" key="1">
    <citation type="submission" date="2014-12" db="EMBL/GenBank/DDBJ databases">
        <title>Genome sequencing of Photobacterium gaetbulicola AD005a.</title>
        <authorList>
            <person name="Adrian T.G.S."/>
            <person name="Chan K.G."/>
        </authorList>
    </citation>
    <scope>NUCLEOTIDE SEQUENCE [LARGE SCALE GENOMIC DNA]</scope>
    <source>
        <strain evidence="10 11">AD005a</strain>
    </source>
</reference>
<evidence type="ECO:0000256" key="5">
    <source>
        <dbReference type="ARBA" id="ARBA00022842"/>
    </source>
</evidence>
<dbReference type="Gene3D" id="3.10.580.10">
    <property type="entry name" value="CBS-domain"/>
    <property type="match status" value="1"/>
</dbReference>
<dbReference type="InterPro" id="IPR046342">
    <property type="entry name" value="CBS_dom_sf"/>
</dbReference>
<dbReference type="GO" id="GO:0008324">
    <property type="term" value="F:monoatomic cation transmembrane transporter activity"/>
    <property type="evidence" value="ECO:0007669"/>
    <property type="project" value="InterPro"/>
</dbReference>
<keyword evidence="3" id="KW-0813">Transport</keyword>
<feature type="transmembrane region" description="Helical" evidence="8">
    <location>
        <begin position="420"/>
        <end position="440"/>
    </location>
</feature>
<evidence type="ECO:0000256" key="2">
    <source>
        <dbReference type="ARBA" id="ARBA00009749"/>
    </source>
</evidence>
<dbReference type="PANTHER" id="PTHR41394:SF5">
    <property type="entry name" value="SLC41A_MGTE INTEGRAL MEMBRANE DOMAIN-CONTAINING PROTEIN"/>
    <property type="match status" value="1"/>
</dbReference>
<keyword evidence="4 8" id="KW-0812">Transmembrane</keyword>
<keyword evidence="6 8" id="KW-1133">Transmembrane helix</keyword>
<gene>
    <name evidence="10" type="ORF">RJ45_19885</name>
</gene>
<comment type="caution">
    <text evidence="10">The sequence shown here is derived from an EMBL/GenBank/DDBJ whole genome shotgun (WGS) entry which is preliminary data.</text>
</comment>
<proteinExistence type="inferred from homology"/>
<evidence type="ECO:0000256" key="7">
    <source>
        <dbReference type="ARBA" id="ARBA00023136"/>
    </source>
</evidence>
<dbReference type="PANTHER" id="PTHR41394">
    <property type="entry name" value="MAGNESIUM TRANSPORTER MGTE"/>
    <property type="match status" value="1"/>
</dbReference>
<evidence type="ECO:0000313" key="10">
    <source>
        <dbReference type="EMBL" id="KHT62017.1"/>
    </source>
</evidence>
<dbReference type="AlphaFoldDB" id="A0A0B9GZD6"/>
<dbReference type="Gene3D" id="1.10.357.20">
    <property type="entry name" value="SLC41 divalent cation transporters, integral membrane domain"/>
    <property type="match status" value="1"/>
</dbReference>
<dbReference type="Pfam" id="PF01769">
    <property type="entry name" value="MgtE"/>
    <property type="match status" value="1"/>
</dbReference>
<dbReference type="GO" id="GO:0016020">
    <property type="term" value="C:membrane"/>
    <property type="evidence" value="ECO:0007669"/>
    <property type="project" value="UniProtKB-SubCell"/>
</dbReference>
<comment type="subcellular location">
    <subcellularLocation>
        <location evidence="1">Membrane</location>
        <topology evidence="1">Multi-pass membrane protein</topology>
    </subcellularLocation>
</comment>
<feature type="domain" description="Magnesium transporter MgtE intracellular" evidence="9">
    <location>
        <begin position="34"/>
        <end position="137"/>
    </location>
</feature>
<dbReference type="InterPro" id="IPR006667">
    <property type="entry name" value="SLC41_membr_dom"/>
</dbReference>
<keyword evidence="7 8" id="KW-0472">Membrane</keyword>